<dbReference type="Proteomes" id="UP001558652">
    <property type="component" value="Unassembled WGS sequence"/>
</dbReference>
<sequence>MLNKSQYIVNMVGAEPPDPAKIFINIGDNPTSMFLIKHLKEGERPIDGRCPAEEELDREWNHRMNLEDRTTDQPPRPYQVGCIPYQLEDHGVERAPSKAFIKWSRRIRLRDCPSNTQTIG</sequence>
<gene>
    <name evidence="1" type="ORF">AAG570_011836</name>
</gene>
<keyword evidence="2" id="KW-1185">Reference proteome</keyword>
<dbReference type="AlphaFoldDB" id="A0ABD0YH17"/>
<organism evidence="1 2">
    <name type="scientific">Ranatra chinensis</name>
    <dbReference type="NCBI Taxonomy" id="642074"/>
    <lineage>
        <taxon>Eukaryota</taxon>
        <taxon>Metazoa</taxon>
        <taxon>Ecdysozoa</taxon>
        <taxon>Arthropoda</taxon>
        <taxon>Hexapoda</taxon>
        <taxon>Insecta</taxon>
        <taxon>Pterygota</taxon>
        <taxon>Neoptera</taxon>
        <taxon>Paraneoptera</taxon>
        <taxon>Hemiptera</taxon>
        <taxon>Heteroptera</taxon>
        <taxon>Panheteroptera</taxon>
        <taxon>Nepomorpha</taxon>
        <taxon>Nepidae</taxon>
        <taxon>Ranatrinae</taxon>
        <taxon>Ranatra</taxon>
    </lineage>
</organism>
<evidence type="ECO:0000313" key="1">
    <source>
        <dbReference type="EMBL" id="KAL1130590.1"/>
    </source>
</evidence>
<name>A0ABD0YH17_9HEMI</name>
<comment type="caution">
    <text evidence="1">The sequence shown here is derived from an EMBL/GenBank/DDBJ whole genome shotgun (WGS) entry which is preliminary data.</text>
</comment>
<reference evidence="1 2" key="1">
    <citation type="submission" date="2024-07" db="EMBL/GenBank/DDBJ databases">
        <title>Chromosome-level genome assembly of the water stick insect Ranatra chinensis (Heteroptera: Nepidae).</title>
        <authorList>
            <person name="Liu X."/>
        </authorList>
    </citation>
    <scope>NUCLEOTIDE SEQUENCE [LARGE SCALE GENOMIC DNA]</scope>
    <source>
        <strain evidence="1">Cailab_2021Rc</strain>
        <tissue evidence="1">Muscle</tissue>
    </source>
</reference>
<proteinExistence type="predicted"/>
<evidence type="ECO:0000313" key="2">
    <source>
        <dbReference type="Proteomes" id="UP001558652"/>
    </source>
</evidence>
<dbReference type="EMBL" id="JBFDAA010000007">
    <property type="protein sequence ID" value="KAL1130590.1"/>
    <property type="molecule type" value="Genomic_DNA"/>
</dbReference>
<protein>
    <submittedName>
        <fullName evidence="1">Uncharacterized protein</fullName>
    </submittedName>
</protein>
<accession>A0ABD0YH17</accession>